<dbReference type="RefSeq" id="WP_367624418.1">
    <property type="nucleotide sequence ID" value="NZ_JBFNQD010000004.1"/>
</dbReference>
<feature type="transmembrane region" description="Helical" evidence="8">
    <location>
        <begin position="135"/>
        <end position="157"/>
    </location>
</feature>
<comment type="caution">
    <text evidence="9">The sequence shown here is derived from an EMBL/GenBank/DDBJ whole genome shotgun (WGS) entry which is preliminary data.</text>
</comment>
<gene>
    <name evidence="9" type="ORF">ABXS05_14675</name>
</gene>
<keyword evidence="4" id="KW-1003">Cell membrane</keyword>
<dbReference type="SUPFAM" id="SSF81345">
    <property type="entry name" value="ABC transporter involved in vitamin B12 uptake, BtuC"/>
    <property type="match status" value="1"/>
</dbReference>
<evidence type="ECO:0000256" key="5">
    <source>
        <dbReference type="ARBA" id="ARBA00022692"/>
    </source>
</evidence>
<evidence type="ECO:0000313" key="9">
    <source>
        <dbReference type="EMBL" id="MEW9306793.1"/>
    </source>
</evidence>
<dbReference type="Pfam" id="PF01032">
    <property type="entry name" value="FecCD"/>
    <property type="match status" value="1"/>
</dbReference>
<comment type="subcellular location">
    <subcellularLocation>
        <location evidence="1">Cell membrane</location>
        <topology evidence="1">Multi-pass membrane protein</topology>
    </subcellularLocation>
</comment>
<dbReference type="PANTHER" id="PTHR30472">
    <property type="entry name" value="FERRIC ENTEROBACTIN TRANSPORT SYSTEM PERMEASE PROTEIN"/>
    <property type="match status" value="1"/>
</dbReference>
<evidence type="ECO:0000256" key="4">
    <source>
        <dbReference type="ARBA" id="ARBA00022475"/>
    </source>
</evidence>
<feature type="transmembrane region" description="Helical" evidence="8">
    <location>
        <begin position="298"/>
        <end position="316"/>
    </location>
</feature>
<dbReference type="PANTHER" id="PTHR30472:SF37">
    <property type="entry name" value="FE(3+) DICITRATE TRANSPORT SYSTEM PERMEASE PROTEIN FECD-RELATED"/>
    <property type="match status" value="1"/>
</dbReference>
<evidence type="ECO:0000313" key="10">
    <source>
        <dbReference type="Proteomes" id="UP001555786"/>
    </source>
</evidence>
<sequence length="354" mass="36508">MKLARAVDGKAVLRWPGGLQIRLGNLYAGFFLIVTAVALAALSLGMGSIKAGLGDLAAALGAAPLDPDKAYALWDVRLPRILTGFLAGWLVAMAASMLQSLTRNPLADPGLLGLSQGSMIMIMLLLIYAPTASKALIPLAALGGGLGVALALLILVGRERSNGLAILLMGIAIETVLSSIASLLILYTPSETSYALSSWLAGSLFQASWTGIAALAPWFLLSLPVAFLAGHALGPYELGEEMALALGEPIDRSRPIVLVLAVLLGAAAVTAVGPLMFLGVLAPQLVGFLSPALARARLFLAGLMGGVLVISADGLTRAVAGEIAMPLGLSLTLVGVPLFILSLRLRALKLFRTH</sequence>
<dbReference type="EMBL" id="JBFNQD010000004">
    <property type="protein sequence ID" value="MEW9306793.1"/>
    <property type="molecule type" value="Genomic_DNA"/>
</dbReference>
<organism evidence="9 10">
    <name type="scientific">Labrys neptuniae</name>
    <dbReference type="NCBI Taxonomy" id="376174"/>
    <lineage>
        <taxon>Bacteria</taxon>
        <taxon>Pseudomonadati</taxon>
        <taxon>Pseudomonadota</taxon>
        <taxon>Alphaproteobacteria</taxon>
        <taxon>Hyphomicrobiales</taxon>
        <taxon>Xanthobacteraceae</taxon>
        <taxon>Labrys</taxon>
    </lineage>
</organism>
<evidence type="ECO:0000256" key="6">
    <source>
        <dbReference type="ARBA" id="ARBA00022989"/>
    </source>
</evidence>
<dbReference type="InterPro" id="IPR000522">
    <property type="entry name" value="ABC_transptr_permease_BtuC"/>
</dbReference>
<evidence type="ECO:0000256" key="1">
    <source>
        <dbReference type="ARBA" id="ARBA00004651"/>
    </source>
</evidence>
<dbReference type="InterPro" id="IPR037294">
    <property type="entry name" value="ABC_BtuC-like"/>
</dbReference>
<feature type="transmembrane region" description="Helical" evidence="8">
    <location>
        <begin position="323"/>
        <end position="345"/>
    </location>
</feature>
<dbReference type="Gene3D" id="1.10.3470.10">
    <property type="entry name" value="ABC transporter involved in vitamin B12 uptake, BtuC"/>
    <property type="match status" value="1"/>
</dbReference>
<proteinExistence type="inferred from homology"/>
<keyword evidence="6 8" id="KW-1133">Transmembrane helix</keyword>
<keyword evidence="5 8" id="KW-0812">Transmembrane</keyword>
<name>A0ABV3PMW5_9HYPH</name>
<feature type="transmembrane region" description="Helical" evidence="8">
    <location>
        <begin position="255"/>
        <end position="278"/>
    </location>
</feature>
<keyword evidence="10" id="KW-1185">Reference proteome</keyword>
<feature type="transmembrane region" description="Helical" evidence="8">
    <location>
        <begin position="207"/>
        <end position="234"/>
    </location>
</feature>
<reference evidence="9 10" key="1">
    <citation type="submission" date="2024-07" db="EMBL/GenBank/DDBJ databases">
        <title>Description of Labrys sedimenti sp. nov., isolated from a diclofenac-degrading enrichment culture.</title>
        <authorList>
            <person name="Tancsics A."/>
            <person name="Csepanyi A."/>
        </authorList>
    </citation>
    <scope>NUCLEOTIDE SEQUENCE [LARGE SCALE GENOMIC DNA]</scope>
    <source>
        <strain evidence="9 10">LMG 23578</strain>
    </source>
</reference>
<comment type="similarity">
    <text evidence="2">Belongs to the binding-protein-dependent transport system permease family. FecCD subfamily.</text>
</comment>
<feature type="transmembrane region" description="Helical" evidence="8">
    <location>
        <begin position="26"/>
        <end position="46"/>
    </location>
</feature>
<accession>A0ABV3PMW5</accession>
<evidence type="ECO:0000256" key="3">
    <source>
        <dbReference type="ARBA" id="ARBA00022448"/>
    </source>
</evidence>
<evidence type="ECO:0000256" key="8">
    <source>
        <dbReference type="SAM" id="Phobius"/>
    </source>
</evidence>
<dbReference type="CDD" id="cd06550">
    <property type="entry name" value="TM_ABC_iron-siderophores_like"/>
    <property type="match status" value="1"/>
</dbReference>
<evidence type="ECO:0000256" key="7">
    <source>
        <dbReference type="ARBA" id="ARBA00023136"/>
    </source>
</evidence>
<feature type="transmembrane region" description="Helical" evidence="8">
    <location>
        <begin position="110"/>
        <end position="129"/>
    </location>
</feature>
<dbReference type="Proteomes" id="UP001555786">
    <property type="component" value="Unassembled WGS sequence"/>
</dbReference>
<keyword evidence="7 8" id="KW-0472">Membrane</keyword>
<feature type="transmembrane region" description="Helical" evidence="8">
    <location>
        <begin position="164"/>
        <end position="187"/>
    </location>
</feature>
<protein>
    <submittedName>
        <fullName evidence="9">Iron ABC transporter permease</fullName>
    </submittedName>
</protein>
<feature type="transmembrane region" description="Helical" evidence="8">
    <location>
        <begin position="81"/>
        <end position="98"/>
    </location>
</feature>
<evidence type="ECO:0000256" key="2">
    <source>
        <dbReference type="ARBA" id="ARBA00007935"/>
    </source>
</evidence>
<keyword evidence="3" id="KW-0813">Transport</keyword>